<protein>
    <submittedName>
        <fullName evidence="1">Uncharacterized protein</fullName>
    </submittedName>
</protein>
<proteinExistence type="predicted"/>
<gene>
    <name evidence="1" type="ORF">BN509_00136</name>
</gene>
<dbReference type="AlphaFoldDB" id="R6C1A5"/>
<organism evidence="1 2">
    <name type="scientific">Phocaeicola coprocola CAG:162</name>
    <dbReference type="NCBI Taxonomy" id="1263040"/>
    <lineage>
        <taxon>Bacteria</taxon>
        <taxon>Pseudomonadati</taxon>
        <taxon>Bacteroidota</taxon>
        <taxon>Bacteroidia</taxon>
        <taxon>Bacteroidales</taxon>
        <taxon>Bacteroidaceae</taxon>
        <taxon>Phocaeicola</taxon>
    </lineage>
</organism>
<reference evidence="1" key="1">
    <citation type="submission" date="2012-11" db="EMBL/GenBank/DDBJ databases">
        <title>Dependencies among metagenomic species, viruses, plasmids and units of genetic variation.</title>
        <authorList>
            <person name="Nielsen H.B."/>
            <person name="Almeida M."/>
            <person name="Juncker A.S."/>
            <person name="Rasmussen S."/>
            <person name="Li J."/>
            <person name="Sunagawa S."/>
            <person name="Plichta D."/>
            <person name="Gautier L."/>
            <person name="Le Chatelier E."/>
            <person name="Peletier E."/>
            <person name="Bonde I."/>
            <person name="Nielsen T."/>
            <person name="Manichanh C."/>
            <person name="Arumugam M."/>
            <person name="Batto J."/>
            <person name="Santos M.B.Q.D."/>
            <person name="Blom N."/>
            <person name="Borruel N."/>
            <person name="Burgdorf K.S."/>
            <person name="Boumezbeur F."/>
            <person name="Casellas F."/>
            <person name="Dore J."/>
            <person name="Guarner F."/>
            <person name="Hansen T."/>
            <person name="Hildebrand F."/>
            <person name="Kaas R.S."/>
            <person name="Kennedy S."/>
            <person name="Kristiansen K."/>
            <person name="Kultima J.R."/>
            <person name="Leonard P."/>
            <person name="Levenez F."/>
            <person name="Lund O."/>
            <person name="Moumen B."/>
            <person name="Le Paslier D."/>
            <person name="Pons N."/>
            <person name="Pedersen O."/>
            <person name="Prifti E."/>
            <person name="Qin J."/>
            <person name="Raes J."/>
            <person name="Tap J."/>
            <person name="Tims S."/>
            <person name="Ussery D.W."/>
            <person name="Yamada T."/>
            <person name="MetaHit consortium"/>
            <person name="Renault P."/>
            <person name="Sicheritz-Ponten T."/>
            <person name="Bork P."/>
            <person name="Wang J."/>
            <person name="Brunak S."/>
            <person name="Ehrlich S.D."/>
        </authorList>
    </citation>
    <scope>NUCLEOTIDE SEQUENCE [LARGE SCALE GENOMIC DNA]</scope>
</reference>
<sequence length="29" mass="3407">MFSVKDAVVFCKVCTEKIKYPLYTFFIGE</sequence>
<dbReference type="EMBL" id="CBCJ010000024">
    <property type="protein sequence ID" value="CDA70138.1"/>
    <property type="molecule type" value="Genomic_DNA"/>
</dbReference>
<evidence type="ECO:0000313" key="2">
    <source>
        <dbReference type="Proteomes" id="UP000018362"/>
    </source>
</evidence>
<name>R6C1A5_9BACT</name>
<comment type="caution">
    <text evidence="1">The sequence shown here is derived from an EMBL/GenBank/DDBJ whole genome shotgun (WGS) entry which is preliminary data.</text>
</comment>
<accession>R6C1A5</accession>
<evidence type="ECO:0000313" key="1">
    <source>
        <dbReference type="EMBL" id="CDA70138.1"/>
    </source>
</evidence>
<dbReference type="Proteomes" id="UP000018362">
    <property type="component" value="Unassembled WGS sequence"/>
</dbReference>